<dbReference type="OMA" id="ILWHSSK"/>
<reference evidence="4" key="1">
    <citation type="journal article" date="2002" name="Science">
        <title>The draft genome of Ciona intestinalis: insights into chordate and vertebrate origins.</title>
        <authorList>
            <person name="Dehal P."/>
            <person name="Satou Y."/>
            <person name="Campbell R.K."/>
            <person name="Chapman J."/>
            <person name="Degnan B."/>
            <person name="De Tomaso A."/>
            <person name="Davidson B."/>
            <person name="Di Gregorio A."/>
            <person name="Gelpke M."/>
            <person name="Goodstein D.M."/>
            <person name="Harafuji N."/>
            <person name="Hastings K.E."/>
            <person name="Ho I."/>
            <person name="Hotta K."/>
            <person name="Huang W."/>
            <person name="Kawashima T."/>
            <person name="Lemaire P."/>
            <person name="Martinez D."/>
            <person name="Meinertzhagen I.A."/>
            <person name="Necula S."/>
            <person name="Nonaka M."/>
            <person name="Putnam N."/>
            <person name="Rash S."/>
            <person name="Saiga H."/>
            <person name="Satake M."/>
            <person name="Terry A."/>
            <person name="Yamada L."/>
            <person name="Wang H.G."/>
            <person name="Awazu S."/>
            <person name="Azumi K."/>
            <person name="Boore J."/>
            <person name="Branno M."/>
            <person name="Chin-Bow S."/>
            <person name="DeSantis R."/>
            <person name="Doyle S."/>
            <person name="Francino P."/>
            <person name="Keys D.N."/>
            <person name="Haga S."/>
            <person name="Hayashi H."/>
            <person name="Hino K."/>
            <person name="Imai K.S."/>
            <person name="Inaba K."/>
            <person name="Kano S."/>
            <person name="Kobayashi K."/>
            <person name="Kobayashi M."/>
            <person name="Lee B.I."/>
            <person name="Makabe K.W."/>
            <person name="Manohar C."/>
            <person name="Matassi G."/>
            <person name="Medina M."/>
            <person name="Mochizuki Y."/>
            <person name="Mount S."/>
            <person name="Morishita T."/>
            <person name="Miura S."/>
            <person name="Nakayama A."/>
            <person name="Nishizaka S."/>
            <person name="Nomoto H."/>
            <person name="Ohta F."/>
            <person name="Oishi K."/>
            <person name="Rigoutsos I."/>
            <person name="Sano M."/>
            <person name="Sasaki A."/>
            <person name="Sasakura Y."/>
            <person name="Shoguchi E."/>
            <person name="Shin-i T."/>
            <person name="Spagnuolo A."/>
            <person name="Stainier D."/>
            <person name="Suzuki M.M."/>
            <person name="Tassy O."/>
            <person name="Takatori N."/>
            <person name="Tokuoka M."/>
            <person name="Yagi K."/>
            <person name="Yoshizaki F."/>
            <person name="Wada S."/>
            <person name="Zhang C."/>
            <person name="Hyatt P.D."/>
            <person name="Larimer F."/>
            <person name="Detter C."/>
            <person name="Doggett N."/>
            <person name="Glavina T."/>
            <person name="Hawkins T."/>
            <person name="Richardson P."/>
            <person name="Lucas S."/>
            <person name="Kohara Y."/>
            <person name="Levine M."/>
            <person name="Satoh N."/>
            <person name="Rokhsar D.S."/>
        </authorList>
    </citation>
    <scope>NUCLEOTIDE SEQUENCE [LARGE SCALE GENOMIC DNA]</scope>
</reference>
<keyword evidence="1" id="KW-1133">Transmembrane helix</keyword>
<evidence type="ECO:0000256" key="1">
    <source>
        <dbReference type="SAM" id="Phobius"/>
    </source>
</evidence>
<dbReference type="FunCoup" id="H2XZI6">
    <property type="interactions" value="279"/>
</dbReference>
<dbReference type="AlphaFoldDB" id="H2XZI6"/>
<name>H2XZI6_CIOIN</name>
<dbReference type="PANTHER" id="PTHR12861:SF3">
    <property type="entry name" value="TRANSLOCON-ASSOCIATED PROTEIN SUBUNIT BETA"/>
    <property type="match status" value="1"/>
</dbReference>
<organism evidence="3 4">
    <name type="scientific">Ciona intestinalis</name>
    <name type="common">Transparent sea squirt</name>
    <name type="synonym">Ascidia intestinalis</name>
    <dbReference type="NCBI Taxonomy" id="7719"/>
    <lineage>
        <taxon>Eukaryota</taxon>
        <taxon>Metazoa</taxon>
        <taxon>Chordata</taxon>
        <taxon>Tunicata</taxon>
        <taxon>Ascidiacea</taxon>
        <taxon>Phlebobranchia</taxon>
        <taxon>Cionidae</taxon>
        <taxon>Ciona</taxon>
    </lineage>
</organism>
<dbReference type="Proteomes" id="UP000008144">
    <property type="component" value="Chromosome 8"/>
</dbReference>
<keyword evidence="1" id="KW-0472">Membrane</keyword>
<dbReference type="InParanoid" id="H2XZI6"/>
<dbReference type="Pfam" id="PF05753">
    <property type="entry name" value="TRAP_beta"/>
    <property type="match status" value="1"/>
</dbReference>
<protein>
    <recommendedName>
        <fullName evidence="5">Translocon-associated protein subunit beta</fullName>
    </recommendedName>
</protein>
<dbReference type="HOGENOM" id="CLU_102025_1_0_1"/>
<reference evidence="3" key="4">
    <citation type="submission" date="2025-09" db="UniProtKB">
        <authorList>
            <consortium name="Ensembl"/>
        </authorList>
    </citation>
    <scope>IDENTIFICATION</scope>
</reference>
<evidence type="ECO:0000256" key="2">
    <source>
        <dbReference type="SAM" id="SignalP"/>
    </source>
</evidence>
<dbReference type="EMBL" id="EAAA01002600">
    <property type="status" value="NOT_ANNOTATED_CDS"/>
    <property type="molecule type" value="Genomic_DNA"/>
</dbReference>
<reference evidence="3" key="3">
    <citation type="submission" date="2025-08" db="UniProtKB">
        <authorList>
            <consortium name="Ensembl"/>
        </authorList>
    </citation>
    <scope>IDENTIFICATION</scope>
</reference>
<feature type="signal peptide" evidence="2">
    <location>
        <begin position="1"/>
        <end position="21"/>
    </location>
</feature>
<dbReference type="Ensembl" id="ENSCINT00000036603.1">
    <property type="protein sequence ID" value="ENSCINP00000035070.1"/>
    <property type="gene ID" value="ENSCING00000017966.1"/>
</dbReference>
<keyword evidence="4" id="KW-1185">Reference proteome</keyword>
<keyword evidence="1" id="KW-0812">Transmembrane</keyword>
<feature type="transmembrane region" description="Helical" evidence="1">
    <location>
        <begin position="155"/>
        <end position="173"/>
    </location>
</feature>
<reference evidence="3" key="2">
    <citation type="journal article" date="2008" name="Genome Biol.">
        <title>Improved genome assembly and evidence-based global gene model set for the chordate Ciona intestinalis: new insight into intron and operon populations.</title>
        <authorList>
            <person name="Satou Y."/>
            <person name="Mineta K."/>
            <person name="Ogasawara M."/>
            <person name="Sasakura Y."/>
            <person name="Shoguchi E."/>
            <person name="Ueno K."/>
            <person name="Yamada L."/>
            <person name="Matsumoto J."/>
            <person name="Wasserscheid J."/>
            <person name="Dewar K."/>
            <person name="Wiley G.B."/>
            <person name="Macmil S.L."/>
            <person name="Roe B.A."/>
            <person name="Zeller R.W."/>
            <person name="Hastings K.E."/>
            <person name="Lemaire P."/>
            <person name="Lindquist E."/>
            <person name="Endo T."/>
            <person name="Hotta K."/>
            <person name="Inaba K."/>
        </authorList>
    </citation>
    <scope>NUCLEOTIDE SEQUENCE [LARGE SCALE GENOMIC DNA]</scope>
    <source>
        <strain evidence="3">wild type</strain>
    </source>
</reference>
<evidence type="ECO:0008006" key="5">
    <source>
        <dbReference type="Google" id="ProtNLM"/>
    </source>
</evidence>
<evidence type="ECO:0000313" key="4">
    <source>
        <dbReference type="Proteomes" id="UP000008144"/>
    </source>
</evidence>
<sequence length="187" mass="20965">RSIMKYCVLVLFLSCFCVVASEESSAKLILTKNILNSIITQGNDLAIEYNMYNIGDGVATDVELADSTLHDTDFELISGKMSVKWDRIQPGTNVTHVVVVRPLKSGAQNFTSAVVQYVASEDSEPKFGFSSEIGEVEILSLKEYNRLYAPHVVEWGMFGIWTIPSLLLPYMLYYNSKTKYTVKAKKN</sequence>
<accession>H2XZI6</accession>
<dbReference type="GeneTree" id="ENSGT00390000005125"/>
<dbReference type="STRING" id="7719.ENSCINP00000035070"/>
<dbReference type="PANTHER" id="PTHR12861">
    <property type="entry name" value="TRANSLOCON-ASSOCIATED PROTEIN, BETA SUBUNIT PRECURSOR TRAP-BETA SIGNAL SEQUENCE RECEPTOR BETA SUBUNIT"/>
    <property type="match status" value="1"/>
</dbReference>
<keyword evidence="2" id="KW-0732">Signal</keyword>
<evidence type="ECO:0000313" key="3">
    <source>
        <dbReference type="Ensembl" id="ENSCINP00000035070.1"/>
    </source>
</evidence>
<proteinExistence type="predicted"/>
<feature type="chain" id="PRO_5003577935" description="Translocon-associated protein subunit beta" evidence="2">
    <location>
        <begin position="22"/>
        <end position="187"/>
    </location>
</feature>